<reference evidence="10 11" key="1">
    <citation type="journal article" date="2017" name="J. Antimicrob. Chemother.">
        <title>Characterization of the population structure, drug resistance mechanisms and plasmids of the community-associated Enterobacter cloacae complex in China.</title>
        <authorList>
            <person name="Zhou K."/>
            <person name="Yu W."/>
            <person name="Cao X."/>
            <person name="Shen P."/>
            <person name="Lu H."/>
            <person name="Luo Q."/>
            <person name="Rossen J.W.A."/>
            <person name="Xiao Y."/>
        </authorList>
    </citation>
    <scope>NUCLEOTIDE SEQUENCE [LARGE SCALE GENOMIC DNA]</scope>
    <source>
        <strain evidence="10">ECC1097</strain>
    </source>
</reference>
<dbReference type="AlphaFoldDB" id="A0A2J0PQC8"/>
<proteinExistence type="predicted"/>
<accession>A0A181D725</accession>
<dbReference type="Pfam" id="PF00999">
    <property type="entry name" value="Na_H_Exchanger"/>
    <property type="match status" value="1"/>
</dbReference>
<dbReference type="InterPro" id="IPR006153">
    <property type="entry name" value="Cation/H_exchanger_TM"/>
</dbReference>
<dbReference type="Gene3D" id="1.20.1530.20">
    <property type="match status" value="1"/>
</dbReference>
<dbReference type="InterPro" id="IPR050794">
    <property type="entry name" value="CPA2_transporter"/>
</dbReference>
<evidence type="ECO:0000256" key="8">
    <source>
        <dbReference type="ARBA" id="ARBA00023136"/>
    </source>
</evidence>
<evidence type="ECO:0000313" key="11">
    <source>
        <dbReference type="Proteomes" id="UP000230495"/>
    </source>
</evidence>
<keyword evidence="4" id="KW-1003">Cell membrane</keyword>
<dbReference type="EMBL" id="NEEU01000001">
    <property type="protein sequence ID" value="PJD77150.1"/>
    <property type="molecule type" value="Genomic_DNA"/>
</dbReference>
<name>A0A2J0PQC8_9ENTR</name>
<dbReference type="PANTHER" id="PTHR32468:SF0">
    <property type="entry name" value="K(+)_H(+) ANTIPORTER 1"/>
    <property type="match status" value="1"/>
</dbReference>
<evidence type="ECO:0000259" key="9">
    <source>
        <dbReference type="Pfam" id="PF00999"/>
    </source>
</evidence>
<keyword evidence="5" id="KW-0812">Transmembrane</keyword>
<evidence type="ECO:0000256" key="4">
    <source>
        <dbReference type="ARBA" id="ARBA00022519"/>
    </source>
</evidence>
<evidence type="ECO:0000256" key="7">
    <source>
        <dbReference type="ARBA" id="ARBA00023065"/>
    </source>
</evidence>
<dbReference type="RefSeq" id="WP_023337504.1">
    <property type="nucleotide sequence ID" value="NZ_BNSW01000001.1"/>
</dbReference>
<dbReference type="Proteomes" id="UP000230495">
    <property type="component" value="Unassembled WGS sequence"/>
</dbReference>
<keyword evidence="8" id="KW-0472">Membrane</keyword>
<organism evidence="10">
    <name type="scientific">Enterobacter kobei</name>
    <dbReference type="NCBI Taxonomy" id="208224"/>
    <lineage>
        <taxon>Bacteria</taxon>
        <taxon>Pseudomonadati</taxon>
        <taxon>Pseudomonadota</taxon>
        <taxon>Gammaproteobacteria</taxon>
        <taxon>Enterobacterales</taxon>
        <taxon>Enterobacteriaceae</taxon>
        <taxon>Enterobacter</taxon>
        <taxon>Enterobacter cloacae complex</taxon>
    </lineage>
</organism>
<evidence type="ECO:0000256" key="2">
    <source>
        <dbReference type="ARBA" id="ARBA00022448"/>
    </source>
</evidence>
<feature type="domain" description="Cation/H+ exchanger transmembrane" evidence="9">
    <location>
        <begin position="13"/>
        <end position="397"/>
    </location>
</feature>
<dbReference type="OrthoDB" id="9793589at2"/>
<gene>
    <name evidence="10" type="ORF">B9Q37_00375</name>
</gene>
<keyword evidence="3" id="KW-0050">Antiport</keyword>
<comment type="caution">
    <text evidence="10">The sequence shown here is derived from an EMBL/GenBank/DDBJ whole genome shotgun (WGS) entry which is preliminary data.</text>
</comment>
<protein>
    <submittedName>
        <fullName evidence="10">Cation/H(+) antiporter</fullName>
    </submittedName>
</protein>
<dbReference type="GO" id="GO:0015297">
    <property type="term" value="F:antiporter activity"/>
    <property type="evidence" value="ECO:0007669"/>
    <property type="project" value="UniProtKB-KW"/>
</dbReference>
<sequence>MFIIQLSVIVFACYVVGKLMEQIGQTQVIGHIAAGVLLGPTFFPGIMSLFSFQTSLFSQESLTTIDKLANLGMILLMFDIGLSHFHGHNHGRRKQTIAALKIAFLGMLLPFIGGMLAGNSVHAELAPQTDRLLFNIFMGTALAVSALPVIVRIIEDLKMLHLAIIPPVITAAILTDVAGWGILALDSVFAAVEGKSDSLWSYLAVVTAALVLYGLVTGKVVVPLLIRYAHRPEMRFPAIIFWILVSAWGAEYLHLHSGFGALLAGSMFARIPGLAKQWHASMNGFMHYLLLPVLFVSAGLKTHFDFSMATQDIAWIIGFTLLAFITKFSGALLGARISGYSLREASMIGALMNTRGLMELVVLSIGLELHLISQRVYSIMVIVALVVTATTPPILRWLNKESSSAVVNKTLENIKG</sequence>
<keyword evidence="2" id="KW-0813">Transport</keyword>
<evidence type="ECO:0000256" key="6">
    <source>
        <dbReference type="ARBA" id="ARBA00022989"/>
    </source>
</evidence>
<evidence type="ECO:0000256" key="1">
    <source>
        <dbReference type="ARBA" id="ARBA00004141"/>
    </source>
</evidence>
<keyword evidence="7" id="KW-0406">Ion transport</keyword>
<dbReference type="GeneID" id="93155934"/>
<dbReference type="GO" id="GO:0016020">
    <property type="term" value="C:membrane"/>
    <property type="evidence" value="ECO:0007669"/>
    <property type="project" value="UniProtKB-SubCell"/>
</dbReference>
<dbReference type="GO" id="GO:1902600">
    <property type="term" value="P:proton transmembrane transport"/>
    <property type="evidence" value="ECO:0007669"/>
    <property type="project" value="InterPro"/>
</dbReference>
<dbReference type="PANTHER" id="PTHR32468">
    <property type="entry name" value="CATION/H + ANTIPORTER"/>
    <property type="match status" value="1"/>
</dbReference>
<evidence type="ECO:0000256" key="5">
    <source>
        <dbReference type="ARBA" id="ARBA00022692"/>
    </source>
</evidence>
<keyword evidence="4" id="KW-0997">Cell inner membrane</keyword>
<keyword evidence="6" id="KW-1133">Transmembrane helix</keyword>
<dbReference type="InterPro" id="IPR038770">
    <property type="entry name" value="Na+/solute_symporter_sf"/>
</dbReference>
<evidence type="ECO:0000313" key="10">
    <source>
        <dbReference type="EMBL" id="PJD77150.1"/>
    </source>
</evidence>
<comment type="subcellular location">
    <subcellularLocation>
        <location evidence="1">Membrane</location>
        <topology evidence="1">Multi-pass membrane protein</topology>
    </subcellularLocation>
</comment>
<evidence type="ECO:0000256" key="3">
    <source>
        <dbReference type="ARBA" id="ARBA00022449"/>
    </source>
</evidence>
<accession>A0A2J0PQC8</accession>